<accession>A0AAE0LJ79</accession>
<dbReference type="AlphaFoldDB" id="A0AAE0LJ79"/>
<dbReference type="Proteomes" id="UP001190700">
    <property type="component" value="Unassembled WGS sequence"/>
</dbReference>
<evidence type="ECO:0000313" key="1">
    <source>
        <dbReference type="EMBL" id="KAK3287177.1"/>
    </source>
</evidence>
<gene>
    <name evidence="1" type="ORF">CYMTET_5296</name>
</gene>
<reference evidence="1 2" key="1">
    <citation type="journal article" date="2015" name="Genome Biol. Evol.">
        <title>Comparative Genomics of a Bacterivorous Green Alga Reveals Evolutionary Causalities and Consequences of Phago-Mixotrophic Mode of Nutrition.</title>
        <authorList>
            <person name="Burns J.A."/>
            <person name="Paasch A."/>
            <person name="Narechania A."/>
            <person name="Kim E."/>
        </authorList>
    </citation>
    <scope>NUCLEOTIDE SEQUENCE [LARGE SCALE GENOMIC DNA]</scope>
    <source>
        <strain evidence="1 2">PLY_AMNH</strain>
    </source>
</reference>
<evidence type="ECO:0000313" key="2">
    <source>
        <dbReference type="Proteomes" id="UP001190700"/>
    </source>
</evidence>
<comment type="caution">
    <text evidence="1">The sequence shown here is derived from an EMBL/GenBank/DDBJ whole genome shotgun (WGS) entry which is preliminary data.</text>
</comment>
<protein>
    <submittedName>
        <fullName evidence="1">Uncharacterized protein</fullName>
    </submittedName>
</protein>
<organism evidence="1 2">
    <name type="scientific">Cymbomonas tetramitiformis</name>
    <dbReference type="NCBI Taxonomy" id="36881"/>
    <lineage>
        <taxon>Eukaryota</taxon>
        <taxon>Viridiplantae</taxon>
        <taxon>Chlorophyta</taxon>
        <taxon>Pyramimonadophyceae</taxon>
        <taxon>Pyramimonadales</taxon>
        <taxon>Pyramimonadaceae</taxon>
        <taxon>Cymbomonas</taxon>
    </lineage>
</organism>
<proteinExistence type="predicted"/>
<dbReference type="EMBL" id="LGRX02000977">
    <property type="protein sequence ID" value="KAK3287177.1"/>
    <property type="molecule type" value="Genomic_DNA"/>
</dbReference>
<sequence>MILHIFANGSLISPVDLVNKRALWQFWLPSQGLLNARTKRNGHTFKEADSLFAEGAFRRGTRAQRPWYDFNPDEILTCWDEARNPPKGGVPIGTERDEL</sequence>
<keyword evidence="2" id="KW-1185">Reference proteome</keyword>
<name>A0AAE0LJ79_9CHLO</name>